<organism evidence="1 2">
    <name type="scientific">Dreissena polymorpha</name>
    <name type="common">Zebra mussel</name>
    <name type="synonym">Mytilus polymorpha</name>
    <dbReference type="NCBI Taxonomy" id="45954"/>
    <lineage>
        <taxon>Eukaryota</taxon>
        <taxon>Metazoa</taxon>
        <taxon>Spiralia</taxon>
        <taxon>Lophotrochozoa</taxon>
        <taxon>Mollusca</taxon>
        <taxon>Bivalvia</taxon>
        <taxon>Autobranchia</taxon>
        <taxon>Heteroconchia</taxon>
        <taxon>Euheterodonta</taxon>
        <taxon>Imparidentia</taxon>
        <taxon>Neoheterodontei</taxon>
        <taxon>Myida</taxon>
        <taxon>Dreissenoidea</taxon>
        <taxon>Dreissenidae</taxon>
        <taxon>Dreissena</taxon>
    </lineage>
</organism>
<dbReference type="EMBL" id="JAIWYP010000009">
    <property type="protein sequence ID" value="KAH3769699.1"/>
    <property type="molecule type" value="Genomic_DNA"/>
</dbReference>
<sequence length="53" mass="5792">MHNKQKKKRTVVTGDTCASVYLDHNPEDGESVALGNGLREAVILCIPVDQVQL</sequence>
<gene>
    <name evidence="1" type="ORF">DPMN_170973</name>
</gene>
<proteinExistence type="predicted"/>
<comment type="caution">
    <text evidence="1">The sequence shown here is derived from an EMBL/GenBank/DDBJ whole genome shotgun (WGS) entry which is preliminary data.</text>
</comment>
<evidence type="ECO:0000313" key="2">
    <source>
        <dbReference type="Proteomes" id="UP000828390"/>
    </source>
</evidence>
<protein>
    <submittedName>
        <fullName evidence="1">Uncharacterized protein</fullName>
    </submittedName>
</protein>
<reference evidence="1" key="1">
    <citation type="journal article" date="2019" name="bioRxiv">
        <title>The Genome of the Zebra Mussel, Dreissena polymorpha: A Resource for Invasive Species Research.</title>
        <authorList>
            <person name="McCartney M.A."/>
            <person name="Auch B."/>
            <person name="Kono T."/>
            <person name="Mallez S."/>
            <person name="Zhang Y."/>
            <person name="Obille A."/>
            <person name="Becker A."/>
            <person name="Abrahante J.E."/>
            <person name="Garbe J."/>
            <person name="Badalamenti J.P."/>
            <person name="Herman A."/>
            <person name="Mangelson H."/>
            <person name="Liachko I."/>
            <person name="Sullivan S."/>
            <person name="Sone E.D."/>
            <person name="Koren S."/>
            <person name="Silverstein K.A.T."/>
            <person name="Beckman K.B."/>
            <person name="Gohl D.M."/>
        </authorList>
    </citation>
    <scope>NUCLEOTIDE SEQUENCE</scope>
    <source>
        <strain evidence="1">Duluth1</strain>
        <tissue evidence="1">Whole animal</tissue>
    </source>
</reference>
<evidence type="ECO:0000313" key="1">
    <source>
        <dbReference type="EMBL" id="KAH3769699.1"/>
    </source>
</evidence>
<accession>A0A9D4IDQ7</accession>
<keyword evidence="2" id="KW-1185">Reference proteome</keyword>
<reference evidence="1" key="2">
    <citation type="submission" date="2020-11" db="EMBL/GenBank/DDBJ databases">
        <authorList>
            <person name="McCartney M.A."/>
            <person name="Auch B."/>
            <person name="Kono T."/>
            <person name="Mallez S."/>
            <person name="Becker A."/>
            <person name="Gohl D.M."/>
            <person name="Silverstein K.A.T."/>
            <person name="Koren S."/>
            <person name="Bechman K.B."/>
            <person name="Herman A."/>
            <person name="Abrahante J.E."/>
            <person name="Garbe J."/>
        </authorList>
    </citation>
    <scope>NUCLEOTIDE SEQUENCE</scope>
    <source>
        <strain evidence="1">Duluth1</strain>
        <tissue evidence="1">Whole animal</tissue>
    </source>
</reference>
<name>A0A9D4IDQ7_DREPO</name>
<dbReference type="AlphaFoldDB" id="A0A9D4IDQ7"/>
<dbReference type="Proteomes" id="UP000828390">
    <property type="component" value="Unassembled WGS sequence"/>
</dbReference>